<dbReference type="EMBL" id="FLQY01000358">
    <property type="protein sequence ID" value="SBT10578.1"/>
    <property type="molecule type" value="Genomic_DNA"/>
</dbReference>
<evidence type="ECO:0000313" key="3">
    <source>
        <dbReference type="Proteomes" id="UP000199600"/>
    </source>
</evidence>
<name>A0A1A8Y2G3_9RHOO</name>
<comment type="similarity">
    <text evidence="1">Belongs to the UPF0166 family.</text>
</comment>
<organism evidence="2 3">
    <name type="scientific">Candidatus Propionivibrio aalborgensis</name>
    <dbReference type="NCBI Taxonomy" id="1860101"/>
    <lineage>
        <taxon>Bacteria</taxon>
        <taxon>Pseudomonadati</taxon>
        <taxon>Pseudomonadota</taxon>
        <taxon>Betaproteobacteria</taxon>
        <taxon>Rhodocyclales</taxon>
        <taxon>Rhodocyclaceae</taxon>
        <taxon>Propionivibrio</taxon>
    </lineage>
</organism>
<dbReference type="InterPro" id="IPR003793">
    <property type="entry name" value="UPF0166"/>
</dbReference>
<dbReference type="SUPFAM" id="SSF54913">
    <property type="entry name" value="GlnB-like"/>
    <property type="match status" value="1"/>
</dbReference>
<reference evidence="2 3" key="1">
    <citation type="submission" date="2016-06" db="EMBL/GenBank/DDBJ databases">
        <authorList>
            <person name="Kjaerup R.B."/>
            <person name="Dalgaard T.S."/>
            <person name="Juul-Madsen H.R."/>
        </authorList>
    </citation>
    <scope>NUCLEOTIDE SEQUENCE [LARGE SCALE GENOMIC DNA]</scope>
    <source>
        <strain evidence="2">2</strain>
    </source>
</reference>
<evidence type="ECO:0000256" key="1">
    <source>
        <dbReference type="ARBA" id="ARBA00010554"/>
    </source>
</evidence>
<protein>
    <submittedName>
        <fullName evidence="2">Uncharacterized protein</fullName>
    </submittedName>
</protein>
<gene>
    <name evidence="2" type="ORF">PROAA_560011</name>
</gene>
<sequence length="122" mass="13709">MFETNEQGRLLRIYVDEKQTHNGVLLWEWLLEQASKLGMQGGSAFRAIGSFGRHHALRESRFFELAGGTGIEVEFIAGDEETEQLLARVREEGIRVFYARMPAVFGIINPDAEDARSASHNG</sequence>
<keyword evidence="3" id="KW-1185">Reference proteome</keyword>
<accession>A0A1A8Y2G3</accession>
<proteinExistence type="inferred from homology"/>
<dbReference type="Proteomes" id="UP000199600">
    <property type="component" value="Unassembled WGS sequence"/>
</dbReference>
<dbReference type="AlphaFoldDB" id="A0A1A8Y2G3"/>
<dbReference type="InterPro" id="IPR011322">
    <property type="entry name" value="N-reg_PII-like_a/b"/>
</dbReference>
<dbReference type="Pfam" id="PF02641">
    <property type="entry name" value="DUF190"/>
    <property type="match status" value="1"/>
</dbReference>
<dbReference type="Gene3D" id="3.30.70.120">
    <property type="match status" value="1"/>
</dbReference>
<dbReference type="RefSeq" id="WP_186412156.1">
    <property type="nucleotide sequence ID" value="NZ_FLQY01000358.1"/>
</dbReference>
<evidence type="ECO:0000313" key="2">
    <source>
        <dbReference type="EMBL" id="SBT10578.1"/>
    </source>
</evidence>
<dbReference type="InterPro" id="IPR015867">
    <property type="entry name" value="N-reg_PII/ATP_PRibTrfase_C"/>
</dbReference>